<dbReference type="STRING" id="554065.E1Z9J1"/>
<dbReference type="AlphaFoldDB" id="E1Z9J1"/>
<dbReference type="Gene3D" id="3.30.2160.10">
    <property type="entry name" value="Hect, E3 ligase catalytic domain"/>
    <property type="match status" value="1"/>
</dbReference>
<dbReference type="PANTHER" id="PTHR45700:SF8">
    <property type="entry name" value="HECT-TYPE E3 UBIQUITIN TRANSFERASE"/>
    <property type="match status" value="1"/>
</dbReference>
<dbReference type="EMBL" id="GL433839">
    <property type="protein sequence ID" value="EFN57786.1"/>
    <property type="molecule type" value="Genomic_DNA"/>
</dbReference>
<evidence type="ECO:0000256" key="3">
    <source>
        <dbReference type="ARBA" id="ARBA00012485"/>
    </source>
</evidence>
<feature type="active site" description="Glycyl thioester intermediate" evidence="7">
    <location>
        <position position="422"/>
    </location>
</feature>
<dbReference type="InParanoid" id="E1Z9J1"/>
<protein>
    <recommendedName>
        <fullName evidence="3">HECT-type E3 ubiquitin transferase</fullName>
        <ecNumber evidence="3">2.3.2.26</ecNumber>
    </recommendedName>
</protein>
<keyword evidence="6 7" id="KW-0833">Ubl conjugation pathway</keyword>
<dbReference type="SUPFAM" id="SSF56204">
    <property type="entry name" value="Hect, E3 ligase catalytic domain"/>
    <property type="match status" value="1"/>
</dbReference>
<reference evidence="9 10" key="1">
    <citation type="journal article" date="2010" name="Plant Cell">
        <title>The Chlorella variabilis NC64A genome reveals adaptation to photosymbiosis, coevolution with viruses, and cryptic sex.</title>
        <authorList>
            <person name="Blanc G."/>
            <person name="Duncan G."/>
            <person name="Agarkova I."/>
            <person name="Borodovsky M."/>
            <person name="Gurnon J."/>
            <person name="Kuo A."/>
            <person name="Lindquist E."/>
            <person name="Lucas S."/>
            <person name="Pangilinan J."/>
            <person name="Polle J."/>
            <person name="Salamov A."/>
            <person name="Terry A."/>
            <person name="Yamada T."/>
            <person name="Dunigan D.D."/>
            <person name="Grigoriev I.V."/>
            <person name="Claverie J.M."/>
            <person name="Van Etten J.L."/>
        </authorList>
    </citation>
    <scope>NUCLEOTIDE SEQUENCE [LARGE SCALE GENOMIC DNA]</scope>
    <source>
        <strain evidence="9 10">NC64A</strain>
    </source>
</reference>
<dbReference type="EC" id="2.3.2.26" evidence="3"/>
<organism evidence="10">
    <name type="scientific">Chlorella variabilis</name>
    <name type="common">Green alga</name>
    <dbReference type="NCBI Taxonomy" id="554065"/>
    <lineage>
        <taxon>Eukaryota</taxon>
        <taxon>Viridiplantae</taxon>
        <taxon>Chlorophyta</taxon>
        <taxon>core chlorophytes</taxon>
        <taxon>Trebouxiophyceae</taxon>
        <taxon>Chlorellales</taxon>
        <taxon>Chlorellaceae</taxon>
        <taxon>Chlorella clade</taxon>
        <taxon>Chlorella</taxon>
    </lineage>
</organism>
<dbReference type="InterPro" id="IPR044611">
    <property type="entry name" value="E3A/B/C-like"/>
</dbReference>
<dbReference type="GeneID" id="17356866"/>
<evidence type="ECO:0000256" key="5">
    <source>
        <dbReference type="ARBA" id="ARBA00022679"/>
    </source>
</evidence>
<dbReference type="OrthoDB" id="8068875at2759"/>
<dbReference type="Proteomes" id="UP000008141">
    <property type="component" value="Unassembled WGS sequence"/>
</dbReference>
<feature type="domain" description="HECT" evidence="8">
    <location>
        <begin position="124"/>
        <end position="454"/>
    </location>
</feature>
<comment type="subcellular location">
    <subcellularLocation>
        <location evidence="2">Cytoplasm</location>
    </subcellularLocation>
</comment>
<evidence type="ECO:0000256" key="7">
    <source>
        <dbReference type="PROSITE-ProRule" id="PRU00104"/>
    </source>
</evidence>
<evidence type="ECO:0000256" key="1">
    <source>
        <dbReference type="ARBA" id="ARBA00000885"/>
    </source>
</evidence>
<dbReference type="GO" id="GO:0061630">
    <property type="term" value="F:ubiquitin protein ligase activity"/>
    <property type="evidence" value="ECO:0007669"/>
    <property type="project" value="UniProtKB-EC"/>
</dbReference>
<dbReference type="OMA" id="FARRINI"/>
<dbReference type="Gene3D" id="3.30.2410.10">
    <property type="entry name" value="Hect, E3 ligase catalytic domain"/>
    <property type="match status" value="1"/>
</dbReference>
<dbReference type="Pfam" id="PF00632">
    <property type="entry name" value="HECT"/>
    <property type="match status" value="1"/>
</dbReference>
<dbReference type="InterPro" id="IPR035983">
    <property type="entry name" value="Hect_E3_ubiquitin_ligase"/>
</dbReference>
<dbReference type="RefSeq" id="XP_005849888.1">
    <property type="nucleotide sequence ID" value="XM_005849826.1"/>
</dbReference>
<dbReference type="GO" id="GO:0000209">
    <property type="term" value="P:protein polyubiquitination"/>
    <property type="evidence" value="ECO:0007669"/>
    <property type="project" value="InterPro"/>
</dbReference>
<evidence type="ECO:0000256" key="2">
    <source>
        <dbReference type="ARBA" id="ARBA00004496"/>
    </source>
</evidence>
<dbReference type="GO" id="GO:0005737">
    <property type="term" value="C:cytoplasm"/>
    <property type="evidence" value="ECO:0007669"/>
    <property type="project" value="UniProtKB-SubCell"/>
</dbReference>
<sequence>MAGVLLDILRQASEDGGGIIPYTEFHNAQLSEHANLQAEYVAWRQNTSTTALCSICQMPYLLTPEAKSFIMHGEAAMQQQQHLSAAAMQAFFSGGSAAVAAFLQIRVRRSHVVEDALNQLAHLEAQDLKKPLRVTFITGGVPEPAQDEGGVTKEFFQLLTRDLFRPEYAMFTYNELTRTHWFSPASLEAEDEYALVGAVLGLAIYNAVILDVHFPLAVYKKLLGIRPTFADLKAAFPDLGRGLQQLLDFEGDVEAVFCRSFTAQYEFYGEMREEELKPGGASIPVTAANRREYVDLYTAWLLEGSVGRQFGAFRAGFLRVCGGPALTLFTPAELELLVCGLPHLDFEALQAVAKYEGGYSAEHQEVRWFWEVLHSLSLEQKRAFLMFTTGSDRAPVGGLGKLPLLIQRAGPDSDNLPTSHTCFNSLLLPEYASKDRLRAKLLTAVENAQGFGLQ</sequence>
<evidence type="ECO:0000313" key="10">
    <source>
        <dbReference type="Proteomes" id="UP000008141"/>
    </source>
</evidence>
<gene>
    <name evidence="9" type="ORF">CHLNCDRAFT_21324</name>
</gene>
<dbReference type="eggNOG" id="KOG0941">
    <property type="taxonomic scope" value="Eukaryota"/>
</dbReference>
<evidence type="ECO:0000256" key="4">
    <source>
        <dbReference type="ARBA" id="ARBA00022490"/>
    </source>
</evidence>
<dbReference type="FunFam" id="3.30.2160.10:FF:000004">
    <property type="entry name" value="probable E3 ubiquitin-protein ligase HERC4 isoform X1"/>
    <property type="match status" value="1"/>
</dbReference>
<name>E1Z9J1_CHLVA</name>
<keyword evidence="5" id="KW-0808">Transferase</keyword>
<evidence type="ECO:0000259" key="8">
    <source>
        <dbReference type="PROSITE" id="PS50237"/>
    </source>
</evidence>
<dbReference type="PROSITE" id="PS50237">
    <property type="entry name" value="HECT"/>
    <property type="match status" value="1"/>
</dbReference>
<dbReference type="PANTHER" id="PTHR45700">
    <property type="entry name" value="UBIQUITIN-PROTEIN LIGASE E3C"/>
    <property type="match status" value="1"/>
</dbReference>
<dbReference type="KEGG" id="cvr:CHLNCDRAFT_21324"/>
<comment type="catalytic activity">
    <reaction evidence="1">
        <text>S-ubiquitinyl-[E2 ubiquitin-conjugating enzyme]-L-cysteine + [acceptor protein]-L-lysine = [E2 ubiquitin-conjugating enzyme]-L-cysteine + N(6)-ubiquitinyl-[acceptor protein]-L-lysine.</text>
        <dbReference type="EC" id="2.3.2.26"/>
    </reaction>
</comment>
<dbReference type="FunFam" id="3.30.2410.10:FF:000003">
    <property type="entry name" value="probable E3 ubiquitin-protein ligase HERC4 isoform X1"/>
    <property type="match status" value="1"/>
</dbReference>
<keyword evidence="10" id="KW-1185">Reference proteome</keyword>
<evidence type="ECO:0000256" key="6">
    <source>
        <dbReference type="ARBA" id="ARBA00022786"/>
    </source>
</evidence>
<keyword evidence="4" id="KW-0963">Cytoplasm</keyword>
<proteinExistence type="predicted"/>
<dbReference type="CDD" id="cd00078">
    <property type="entry name" value="HECTc"/>
    <property type="match status" value="1"/>
</dbReference>
<dbReference type="SMART" id="SM00119">
    <property type="entry name" value="HECTc"/>
    <property type="match status" value="1"/>
</dbReference>
<dbReference type="InterPro" id="IPR000569">
    <property type="entry name" value="HECT_dom"/>
</dbReference>
<dbReference type="Gene3D" id="3.90.1750.10">
    <property type="entry name" value="Hect, E3 ligase catalytic domains"/>
    <property type="match status" value="1"/>
</dbReference>
<accession>E1Z9J1</accession>
<evidence type="ECO:0000313" key="9">
    <source>
        <dbReference type="EMBL" id="EFN57786.1"/>
    </source>
</evidence>